<evidence type="ECO:0000313" key="4">
    <source>
        <dbReference type="Proteomes" id="UP000567179"/>
    </source>
</evidence>
<dbReference type="InterPro" id="IPR001506">
    <property type="entry name" value="Peptidase_M12A"/>
</dbReference>
<feature type="compositionally biased region" description="Acidic residues" evidence="1">
    <location>
        <begin position="52"/>
        <end position="70"/>
    </location>
</feature>
<dbReference type="GO" id="GO:0004222">
    <property type="term" value="F:metalloendopeptidase activity"/>
    <property type="evidence" value="ECO:0007669"/>
    <property type="project" value="InterPro"/>
</dbReference>
<dbReference type="PANTHER" id="PTHR10127">
    <property type="entry name" value="DISCOIDIN, CUB, EGF, LAMININ , AND ZINC METALLOPROTEASE DOMAIN CONTAINING"/>
    <property type="match status" value="1"/>
</dbReference>
<protein>
    <recommendedName>
        <fullName evidence="2">Peptidase metallopeptidase domain-containing protein</fullName>
    </recommendedName>
</protein>
<dbReference type="GO" id="GO:0006508">
    <property type="term" value="P:proteolysis"/>
    <property type="evidence" value="ECO:0007669"/>
    <property type="project" value="InterPro"/>
</dbReference>
<evidence type="ECO:0000313" key="3">
    <source>
        <dbReference type="EMBL" id="KAF5309132.1"/>
    </source>
</evidence>
<dbReference type="InterPro" id="IPR006026">
    <property type="entry name" value="Peptidase_Metallo"/>
</dbReference>
<dbReference type="SMART" id="SM00235">
    <property type="entry name" value="ZnMc"/>
    <property type="match status" value="1"/>
</dbReference>
<dbReference type="AlphaFoldDB" id="A0A8H5EQN9"/>
<dbReference type="Proteomes" id="UP000567179">
    <property type="component" value="Unassembled WGS sequence"/>
</dbReference>
<dbReference type="OrthoDB" id="5945790at2759"/>
<feature type="region of interest" description="Disordered" evidence="1">
    <location>
        <begin position="52"/>
        <end position="72"/>
    </location>
</feature>
<reference evidence="3 4" key="1">
    <citation type="journal article" date="2020" name="ISME J.">
        <title>Uncovering the hidden diversity of litter-decomposition mechanisms in mushroom-forming fungi.</title>
        <authorList>
            <person name="Floudas D."/>
            <person name="Bentzer J."/>
            <person name="Ahren D."/>
            <person name="Johansson T."/>
            <person name="Persson P."/>
            <person name="Tunlid A."/>
        </authorList>
    </citation>
    <scope>NUCLEOTIDE SEQUENCE [LARGE SCALE GENOMIC DNA]</scope>
    <source>
        <strain evidence="3 4">CBS 101986</strain>
    </source>
</reference>
<evidence type="ECO:0000259" key="2">
    <source>
        <dbReference type="SMART" id="SM00235"/>
    </source>
</evidence>
<organism evidence="3 4">
    <name type="scientific">Psilocybe cf. subviscida</name>
    <dbReference type="NCBI Taxonomy" id="2480587"/>
    <lineage>
        <taxon>Eukaryota</taxon>
        <taxon>Fungi</taxon>
        <taxon>Dikarya</taxon>
        <taxon>Basidiomycota</taxon>
        <taxon>Agaricomycotina</taxon>
        <taxon>Agaricomycetes</taxon>
        <taxon>Agaricomycetidae</taxon>
        <taxon>Agaricales</taxon>
        <taxon>Agaricineae</taxon>
        <taxon>Strophariaceae</taxon>
        <taxon>Psilocybe</taxon>
    </lineage>
</organism>
<accession>A0A8H5EQN9</accession>
<dbReference type="EMBL" id="JAACJJ010000060">
    <property type="protein sequence ID" value="KAF5309132.1"/>
    <property type="molecule type" value="Genomic_DNA"/>
</dbReference>
<feature type="domain" description="Peptidase metallopeptidase" evidence="2">
    <location>
        <begin position="105"/>
        <end position="262"/>
    </location>
</feature>
<comment type="caution">
    <text evidence="3">The sequence shown here is derived from an EMBL/GenBank/DDBJ whole genome shotgun (WGS) entry which is preliminary data.</text>
</comment>
<dbReference type="Gene3D" id="3.40.390.10">
    <property type="entry name" value="Collagenase (Catalytic Domain)"/>
    <property type="match status" value="1"/>
</dbReference>
<dbReference type="PANTHER" id="PTHR10127:SF850">
    <property type="entry name" value="METALLOENDOPEPTIDASE"/>
    <property type="match status" value="1"/>
</dbReference>
<gene>
    <name evidence="3" type="ORF">D9619_012804</name>
</gene>
<dbReference type="SUPFAM" id="SSF55486">
    <property type="entry name" value="Metalloproteases ('zincins'), catalytic domain"/>
    <property type="match status" value="1"/>
</dbReference>
<evidence type="ECO:0000256" key="1">
    <source>
        <dbReference type="SAM" id="MobiDB-lite"/>
    </source>
</evidence>
<sequence length="381" mass="42774">MSALNPHSGTDASATGVQECQPVVEVEVLDGEPSEVAYGVAAPVWIPEPAFEEESDSTDDDNKDEDEAENPDWFNQCCVADHVKDFKAKQKSHAGGGSAAVVLRESLLWDPGQEITYAFLGGTPNQQETVRKAMSEWMRYANIQFKKTPIEQGAQSHIRIAFNPKDGNWSRVGLSALDFVTTKATANFCGINEEVEATKAQMGVVLHEIGHILGLKHEHQSPSLKGLLTWIESEVKAYFKKKCKWTQNQTKAQVLDPEDAKQLTSYTHLDLKSIMMYPMPKSTNMFGLGKKGIVFPENTALSTYDKAFIGIHYPFLQGNPRSPAWTFERSLKEVGCGEYEMGRAMELFNEGDWKSIRRSFEDIYYTVRVRKNLEVETQLFD</sequence>
<dbReference type="GO" id="GO:0008270">
    <property type="term" value="F:zinc ion binding"/>
    <property type="evidence" value="ECO:0007669"/>
    <property type="project" value="InterPro"/>
</dbReference>
<dbReference type="InterPro" id="IPR024079">
    <property type="entry name" value="MetalloPept_cat_dom_sf"/>
</dbReference>
<keyword evidence="4" id="KW-1185">Reference proteome</keyword>
<dbReference type="Pfam" id="PF01400">
    <property type="entry name" value="Astacin"/>
    <property type="match status" value="1"/>
</dbReference>
<name>A0A8H5EQN9_9AGAR</name>
<proteinExistence type="predicted"/>